<dbReference type="Proteomes" id="UP000001887">
    <property type="component" value="Chromosome"/>
</dbReference>
<dbReference type="Pfam" id="PF02567">
    <property type="entry name" value="PhzC-PhzF"/>
    <property type="match status" value="1"/>
</dbReference>
<comment type="similarity">
    <text evidence="1">Belongs to the PhzF family.</text>
</comment>
<evidence type="ECO:0000256" key="2">
    <source>
        <dbReference type="ARBA" id="ARBA00023235"/>
    </source>
</evidence>
<name>D2QYM5_PIRSD</name>
<dbReference type="PIRSF" id="PIRSF016184">
    <property type="entry name" value="PhzC_PhzF"/>
    <property type="match status" value="1"/>
</dbReference>
<accession>D2QYM5</accession>
<evidence type="ECO:0000256" key="1">
    <source>
        <dbReference type="ARBA" id="ARBA00008270"/>
    </source>
</evidence>
<dbReference type="SUPFAM" id="SSF54506">
    <property type="entry name" value="Diaminopimelate epimerase-like"/>
    <property type="match status" value="1"/>
</dbReference>
<dbReference type="EMBL" id="CP001848">
    <property type="protein sequence ID" value="ADB18184.1"/>
    <property type="molecule type" value="Genomic_DNA"/>
</dbReference>
<gene>
    <name evidence="4" type="ordered locus">Psta_3523</name>
</gene>
<organism evidence="4 5">
    <name type="scientific">Pirellula staleyi (strain ATCC 27377 / DSM 6068 / ICPB 4128)</name>
    <name type="common">Pirella staleyi</name>
    <dbReference type="NCBI Taxonomy" id="530564"/>
    <lineage>
        <taxon>Bacteria</taxon>
        <taxon>Pseudomonadati</taxon>
        <taxon>Planctomycetota</taxon>
        <taxon>Planctomycetia</taxon>
        <taxon>Pirellulales</taxon>
        <taxon>Pirellulaceae</taxon>
        <taxon>Pirellula</taxon>
    </lineage>
</organism>
<dbReference type="KEGG" id="psl:Psta_3523"/>
<dbReference type="AlphaFoldDB" id="D2QYM5"/>
<dbReference type="InterPro" id="IPR003719">
    <property type="entry name" value="Phenazine_PhzF-like"/>
</dbReference>
<dbReference type="eggNOG" id="COG0384">
    <property type="taxonomic scope" value="Bacteria"/>
</dbReference>
<evidence type="ECO:0000256" key="3">
    <source>
        <dbReference type="PIRSR" id="PIRSR016184-1"/>
    </source>
</evidence>
<keyword evidence="2" id="KW-0413">Isomerase</keyword>
<dbReference type="NCBIfam" id="TIGR00654">
    <property type="entry name" value="PhzF_family"/>
    <property type="match status" value="1"/>
</dbReference>
<reference evidence="4 5" key="1">
    <citation type="journal article" date="2009" name="Stand. Genomic Sci.">
        <title>Complete genome sequence of Pirellula staleyi type strain (ATCC 27377).</title>
        <authorList>
            <person name="Clum A."/>
            <person name="Tindall B.J."/>
            <person name="Sikorski J."/>
            <person name="Ivanova N."/>
            <person name="Mavrommatis K."/>
            <person name="Lucas S."/>
            <person name="Glavina del Rio T."/>
            <person name="Nolan M."/>
            <person name="Chen F."/>
            <person name="Tice H."/>
            <person name="Pitluck S."/>
            <person name="Cheng J.F."/>
            <person name="Chertkov O."/>
            <person name="Brettin T."/>
            <person name="Han C."/>
            <person name="Detter J.C."/>
            <person name="Kuske C."/>
            <person name="Bruce D."/>
            <person name="Goodwin L."/>
            <person name="Ovchinikova G."/>
            <person name="Pati A."/>
            <person name="Mikhailova N."/>
            <person name="Chen A."/>
            <person name="Palaniappan K."/>
            <person name="Land M."/>
            <person name="Hauser L."/>
            <person name="Chang Y.J."/>
            <person name="Jeffries C.D."/>
            <person name="Chain P."/>
            <person name="Rohde M."/>
            <person name="Goker M."/>
            <person name="Bristow J."/>
            <person name="Eisen J.A."/>
            <person name="Markowitz V."/>
            <person name="Hugenholtz P."/>
            <person name="Kyrpides N.C."/>
            <person name="Klenk H.P."/>
            <person name="Lapidus A."/>
        </authorList>
    </citation>
    <scope>NUCLEOTIDE SEQUENCE [LARGE SCALE GENOMIC DNA]</scope>
    <source>
        <strain evidence="5">ATCC 27377 / DSM 6068 / ICPB 4128</strain>
    </source>
</reference>
<protein>
    <submittedName>
        <fullName evidence="4">Phenazine biosynthesis protein PhzF family</fullName>
    </submittedName>
</protein>
<keyword evidence="5" id="KW-1185">Reference proteome</keyword>
<dbReference type="HOGENOM" id="CLU_048756_2_1_0"/>
<dbReference type="GO" id="GO:0005737">
    <property type="term" value="C:cytoplasm"/>
    <property type="evidence" value="ECO:0007669"/>
    <property type="project" value="TreeGrafter"/>
</dbReference>
<dbReference type="PANTHER" id="PTHR13774:SF17">
    <property type="entry name" value="PHENAZINE BIOSYNTHESIS-LIKE DOMAIN-CONTAINING PROTEIN"/>
    <property type="match status" value="1"/>
</dbReference>
<dbReference type="OrthoDB" id="9788221at2"/>
<dbReference type="Gene3D" id="3.10.310.10">
    <property type="entry name" value="Diaminopimelate Epimerase, Chain A, domain 1"/>
    <property type="match status" value="2"/>
</dbReference>
<dbReference type="GO" id="GO:0016853">
    <property type="term" value="F:isomerase activity"/>
    <property type="evidence" value="ECO:0007669"/>
    <property type="project" value="UniProtKB-KW"/>
</dbReference>
<feature type="active site" evidence="3">
    <location>
        <position position="46"/>
    </location>
</feature>
<dbReference type="STRING" id="530564.Psta_3523"/>
<proteinExistence type="inferred from homology"/>
<evidence type="ECO:0000313" key="5">
    <source>
        <dbReference type="Proteomes" id="UP000001887"/>
    </source>
</evidence>
<evidence type="ECO:0000313" key="4">
    <source>
        <dbReference type="EMBL" id="ADB18184.1"/>
    </source>
</evidence>
<sequence>MPRPFALVDAFTAEAYRGNPAVVFLLPHWPADQQLLMVAREMNQSETAFAVRRGDHFELRWFTPAIEVDLCGHATLAAAHYLWEIAAAETGLPITFSTRSGRLIAAPRGERIELDFPLIEQAPQQLPEELREALGVAPVYTGKGRFDWLVEVATEREVLEACPNFDRLGKAEGRGFILTAKASNSQGTNSPKYDFLSRFFAPAAGINEDPVTGSAHCCLAGYWASKLGKPSMLGYQASQRGGEVAVEVRGDRVLLGGAAITIFTGQLLAPLLEVAG</sequence>
<dbReference type="PANTHER" id="PTHR13774">
    <property type="entry name" value="PHENAZINE BIOSYNTHESIS PROTEIN"/>
    <property type="match status" value="1"/>
</dbReference>